<name>F8QJW8_SERL3</name>
<dbReference type="OrthoDB" id="4137487at2759"/>
<reference evidence="5" key="1">
    <citation type="journal article" date="2011" name="Science">
        <title>The plant cell wall-decomposing machinery underlies the functional diversity of forest fungi.</title>
        <authorList>
            <person name="Eastwood D.C."/>
            <person name="Floudas D."/>
            <person name="Binder M."/>
            <person name="Majcherczyk A."/>
            <person name="Schneider P."/>
            <person name="Aerts A."/>
            <person name="Asiegbu F.O."/>
            <person name="Baker S.E."/>
            <person name="Barry K."/>
            <person name="Bendiksby M."/>
            <person name="Blumentritt M."/>
            <person name="Coutinho P.M."/>
            <person name="Cullen D."/>
            <person name="de Vries R.P."/>
            <person name="Gathman A."/>
            <person name="Goodell B."/>
            <person name="Henrissat B."/>
            <person name="Ihrmark K."/>
            <person name="Kauserud H."/>
            <person name="Kohler A."/>
            <person name="LaButti K."/>
            <person name="Lapidus A."/>
            <person name="Lavin J.L."/>
            <person name="Lee Y.-H."/>
            <person name="Lindquist E."/>
            <person name="Lilly W."/>
            <person name="Lucas S."/>
            <person name="Morin E."/>
            <person name="Murat C."/>
            <person name="Oguiza J.A."/>
            <person name="Park J."/>
            <person name="Pisabarro A.G."/>
            <person name="Riley R."/>
            <person name="Rosling A."/>
            <person name="Salamov A."/>
            <person name="Schmidt O."/>
            <person name="Schmutz J."/>
            <person name="Skrede I."/>
            <person name="Stenlid J."/>
            <person name="Wiebenga A."/>
            <person name="Xie X."/>
            <person name="Kuees U."/>
            <person name="Hibbett D.S."/>
            <person name="Hoffmeister D."/>
            <person name="Hoegberg N."/>
            <person name="Martin F."/>
            <person name="Grigoriev I.V."/>
            <person name="Watkinson S.C."/>
        </authorList>
    </citation>
    <scope>NUCLEOTIDE SEQUENCE [LARGE SCALE GENOMIC DNA]</scope>
    <source>
        <strain evidence="5">strain S7.3</strain>
    </source>
</reference>
<dbReference type="AlphaFoldDB" id="F8QJW8"/>
<keyword evidence="1" id="KW-0472">Membrane</keyword>
<dbReference type="InterPro" id="IPR018825">
    <property type="entry name" value="DUF2427"/>
</dbReference>
<dbReference type="Pfam" id="PF10355">
    <property type="entry name" value="Ytp1"/>
    <property type="match status" value="1"/>
</dbReference>
<evidence type="ECO:0008006" key="6">
    <source>
        <dbReference type="Google" id="ProtNLM"/>
    </source>
</evidence>
<dbReference type="HOGENOM" id="CLU_1217293_0_0_1"/>
<feature type="transmembrane region" description="Helical" evidence="1">
    <location>
        <begin position="91"/>
        <end position="110"/>
    </location>
</feature>
<evidence type="ECO:0000313" key="5">
    <source>
        <dbReference type="Proteomes" id="UP000008063"/>
    </source>
</evidence>
<feature type="transmembrane region" description="Helical" evidence="1">
    <location>
        <begin position="161"/>
        <end position="183"/>
    </location>
</feature>
<protein>
    <recommendedName>
        <fullName evidence="6">Cytochrome b561 domain-containing protein</fullName>
    </recommendedName>
</protein>
<feature type="transmembrane region" description="Helical" evidence="1">
    <location>
        <begin position="122"/>
        <end position="149"/>
    </location>
</feature>
<sequence>VLTAVVVSAHEHHDELSEEEATAPVDTILWIHMGLQALVWGILFPVGMVLGITRSRWHVPLQSAGFALTIAGIVLGHSHKGRQFLPSAHGVFANVLFIPIFAQLLLGIYLKLHIHERTIRPYAVIAHGIVGKSYPVLGWTQMLLGVIAFRGYCRDHLGQCLAHYIMGSGFVAYGVIMAILLVVGEAWVKRSGRSPEWWDSWVITLWVSLNTFTEHRGSTWSVKDMQHT</sequence>
<dbReference type="EMBL" id="GL945787">
    <property type="protein sequence ID" value="EGN91402.1"/>
    <property type="molecule type" value="Genomic_DNA"/>
</dbReference>
<keyword evidence="5" id="KW-1185">Reference proteome</keyword>
<feature type="transmembrane region" description="Helical" evidence="1">
    <location>
        <begin position="29"/>
        <end position="52"/>
    </location>
</feature>
<feature type="domain" description="Protein YTP1-like C-terminal" evidence="3">
    <location>
        <begin position="138"/>
        <end position="228"/>
    </location>
</feature>
<evidence type="ECO:0000259" key="3">
    <source>
        <dbReference type="Pfam" id="PF10355"/>
    </source>
</evidence>
<dbReference type="PANTHER" id="PTHR31685:SF2">
    <property type="entry name" value="PROTEIN YTP1"/>
    <property type="match status" value="1"/>
</dbReference>
<proteinExistence type="predicted"/>
<organism evidence="5">
    <name type="scientific">Serpula lacrymans var. lacrymans (strain S7.3)</name>
    <name type="common">Dry rot fungus</name>
    <dbReference type="NCBI Taxonomy" id="936435"/>
    <lineage>
        <taxon>Eukaryota</taxon>
        <taxon>Fungi</taxon>
        <taxon>Dikarya</taxon>
        <taxon>Basidiomycota</taxon>
        <taxon>Agaricomycotina</taxon>
        <taxon>Agaricomycetes</taxon>
        <taxon>Agaricomycetidae</taxon>
        <taxon>Boletales</taxon>
        <taxon>Coniophorineae</taxon>
        <taxon>Serpulaceae</taxon>
        <taxon>Serpula</taxon>
    </lineage>
</organism>
<dbReference type="OMA" id="CIAHFIM"/>
<keyword evidence="1" id="KW-1133">Transmembrane helix</keyword>
<dbReference type="InterPro" id="IPR018827">
    <property type="entry name" value="YTP1_C"/>
</dbReference>
<evidence type="ECO:0000259" key="2">
    <source>
        <dbReference type="Pfam" id="PF10348"/>
    </source>
</evidence>
<dbReference type="PANTHER" id="PTHR31685">
    <property type="entry name" value="INTEGRAL MEMBRANE PROTEIN (AFU_ORTHOLOGUE AFUA_6G12730)-RELATED"/>
    <property type="match status" value="1"/>
</dbReference>
<feature type="transmembrane region" description="Helical" evidence="1">
    <location>
        <begin position="59"/>
        <end position="79"/>
    </location>
</feature>
<dbReference type="Gene3D" id="1.20.120.1770">
    <property type="match status" value="1"/>
</dbReference>
<dbReference type="Proteomes" id="UP000008063">
    <property type="component" value="Unassembled WGS sequence"/>
</dbReference>
<dbReference type="Pfam" id="PF10348">
    <property type="entry name" value="DUF2427"/>
    <property type="match status" value="1"/>
</dbReference>
<evidence type="ECO:0000313" key="4">
    <source>
        <dbReference type="EMBL" id="EGN91402.1"/>
    </source>
</evidence>
<dbReference type="CDD" id="cd08760">
    <property type="entry name" value="Cyt_b561_FRRS1_like"/>
    <property type="match status" value="1"/>
</dbReference>
<feature type="non-terminal residue" evidence="4">
    <location>
        <position position="1"/>
    </location>
</feature>
<dbReference type="STRING" id="936435.F8QJW8"/>
<feature type="domain" description="DUF2427" evidence="2">
    <location>
        <begin position="16"/>
        <end position="113"/>
    </location>
</feature>
<dbReference type="eggNOG" id="ENOG502QRB1">
    <property type="taxonomic scope" value="Eukaryota"/>
</dbReference>
<keyword evidence="1" id="KW-0812">Transmembrane</keyword>
<dbReference type="InParanoid" id="F8QJW8"/>
<evidence type="ECO:0000256" key="1">
    <source>
        <dbReference type="SAM" id="Phobius"/>
    </source>
</evidence>
<accession>F8QJW8</accession>
<gene>
    <name evidence="4" type="ORF">SERLA73DRAFT_67480</name>
</gene>